<evidence type="ECO:0000313" key="2">
    <source>
        <dbReference type="Proteomes" id="UP000617743"/>
    </source>
</evidence>
<reference evidence="2" key="1">
    <citation type="journal article" date="2019" name="Int. J. Syst. Evol. Microbiol.">
        <title>The Global Catalogue of Microorganisms (GCM) 10K type strain sequencing project: providing services to taxonomists for standard genome sequencing and annotation.</title>
        <authorList>
            <consortium name="The Broad Institute Genomics Platform"/>
            <consortium name="The Broad Institute Genome Sequencing Center for Infectious Disease"/>
            <person name="Wu L."/>
            <person name="Ma J."/>
        </authorList>
    </citation>
    <scope>NUCLEOTIDE SEQUENCE [LARGE SCALE GENOMIC DNA]</scope>
    <source>
        <strain evidence="2">JCM 4866</strain>
    </source>
</reference>
<proteinExistence type="predicted"/>
<accession>A0ABQ2XB63</accession>
<comment type="caution">
    <text evidence="1">The sequence shown here is derived from an EMBL/GenBank/DDBJ whole genome shotgun (WGS) entry which is preliminary data.</text>
</comment>
<dbReference type="Proteomes" id="UP000617743">
    <property type="component" value="Unassembled WGS sequence"/>
</dbReference>
<organism evidence="1 2">
    <name type="scientific">Streptomyces lomondensis</name>
    <dbReference type="NCBI Taxonomy" id="68229"/>
    <lineage>
        <taxon>Bacteria</taxon>
        <taxon>Bacillati</taxon>
        <taxon>Actinomycetota</taxon>
        <taxon>Actinomycetes</taxon>
        <taxon>Kitasatosporales</taxon>
        <taxon>Streptomycetaceae</taxon>
        <taxon>Streptomyces</taxon>
    </lineage>
</organism>
<dbReference type="EMBL" id="BMWC01000005">
    <property type="protein sequence ID" value="GGX07682.1"/>
    <property type="molecule type" value="Genomic_DNA"/>
</dbReference>
<evidence type="ECO:0000313" key="1">
    <source>
        <dbReference type="EMBL" id="GGX07682.1"/>
    </source>
</evidence>
<gene>
    <name evidence="1" type="ORF">GCM10010383_42400</name>
</gene>
<name>A0ABQ2XB63_9ACTN</name>
<protein>
    <submittedName>
        <fullName evidence="1">Uncharacterized protein</fullName>
    </submittedName>
</protein>
<keyword evidence="2" id="KW-1185">Reference proteome</keyword>
<sequence length="108" mass="11636">MAAVAFGPQQPADGLGVERVSAKAVPGVGGQYPEIATVHWRFRLAQPFGALERIGAVVAPSNESVRLDQHKVVMRSATLFMAAGNRLLPPPPTFRNHERISSHLLVLC</sequence>